<comment type="caution">
    <text evidence="1">The sequence shown here is derived from an EMBL/GenBank/DDBJ whole genome shotgun (WGS) entry which is preliminary data.</text>
</comment>
<sequence>MIVRILVIQIVAPPTAIEVALALGRGRDLPLVEPPQIGHRDIKLDKTPLTMINLRAQTISADTELFMVQQGRMAGRMVAMWKPFRGILEVGVQHWGRSEAEIEELPESVQDVYNQYTAIVNIIPSIPDVIMDQGPTSISLIARSLDSGRRSTRASDINSIKSHINQWRAWNPSFKTTMPHTLGFNNLSTGALLCPANLDWTDPAVQKGLRDGTIRAGPRDLPKYLWKNEYCDPDPSRALVGFLQGDLLIRGIRHLLIAPSAAHLAGSSHSTRKGNAAIHDVTFISIWLVAYTACIIHFVLSTQTIMAAGNSRADPTKWRYEEFYKTIIKTAMALPQSSLERLLVWWSKTIFGAGYDNGDDDDDKRRQSNRSIPSIASIVQAAASTGDLGI</sequence>
<dbReference type="Pfam" id="PF20414">
    <property type="entry name" value="DUF6698"/>
    <property type="match status" value="1"/>
</dbReference>
<name>A0AAD5W2U0_9AGAR</name>
<dbReference type="InterPro" id="IPR046521">
    <property type="entry name" value="DUF6698"/>
</dbReference>
<accession>A0AAD5W2U0</accession>
<organism evidence="1 2">
    <name type="scientific">Leucocoprinus birnbaumii</name>
    <dbReference type="NCBI Taxonomy" id="56174"/>
    <lineage>
        <taxon>Eukaryota</taxon>
        <taxon>Fungi</taxon>
        <taxon>Dikarya</taxon>
        <taxon>Basidiomycota</taxon>
        <taxon>Agaricomycotina</taxon>
        <taxon>Agaricomycetes</taxon>
        <taxon>Agaricomycetidae</taxon>
        <taxon>Agaricales</taxon>
        <taxon>Agaricineae</taxon>
        <taxon>Agaricaceae</taxon>
        <taxon>Leucocoprinus</taxon>
    </lineage>
</organism>
<dbReference type="Proteomes" id="UP001213000">
    <property type="component" value="Unassembled WGS sequence"/>
</dbReference>
<keyword evidence="2" id="KW-1185">Reference proteome</keyword>
<evidence type="ECO:0000313" key="2">
    <source>
        <dbReference type="Proteomes" id="UP001213000"/>
    </source>
</evidence>
<dbReference type="AlphaFoldDB" id="A0AAD5W2U0"/>
<protein>
    <submittedName>
        <fullName evidence="1">Uncharacterized protein</fullName>
    </submittedName>
</protein>
<evidence type="ECO:0000313" key="1">
    <source>
        <dbReference type="EMBL" id="KAJ3576946.1"/>
    </source>
</evidence>
<gene>
    <name evidence="1" type="ORF">NP233_g94</name>
</gene>
<reference evidence="1" key="1">
    <citation type="submission" date="2022-07" db="EMBL/GenBank/DDBJ databases">
        <title>Genome Sequence of Leucocoprinus birnbaumii.</title>
        <authorList>
            <person name="Buettner E."/>
        </authorList>
    </citation>
    <scope>NUCLEOTIDE SEQUENCE</scope>
    <source>
        <strain evidence="1">VT141</strain>
    </source>
</reference>
<proteinExistence type="predicted"/>
<dbReference type="EMBL" id="JANIEX010000002">
    <property type="protein sequence ID" value="KAJ3576946.1"/>
    <property type="molecule type" value="Genomic_DNA"/>
</dbReference>